<comment type="caution">
    <text evidence="14">The sequence shown here is derived from an EMBL/GenBank/DDBJ whole genome shotgun (WGS) entry which is preliminary data.</text>
</comment>
<evidence type="ECO:0000256" key="7">
    <source>
        <dbReference type="ARBA" id="ARBA00022729"/>
    </source>
</evidence>
<dbReference type="Gene3D" id="3.30.1300.30">
    <property type="entry name" value="GSPII I/J protein-like"/>
    <property type="match status" value="1"/>
</dbReference>
<dbReference type="Pfam" id="PF05662">
    <property type="entry name" value="YadA_stalk"/>
    <property type="match status" value="2"/>
</dbReference>
<dbReference type="GO" id="GO:0015031">
    <property type="term" value="P:protein transport"/>
    <property type="evidence" value="ECO:0007669"/>
    <property type="project" value="UniProtKB-KW"/>
</dbReference>
<dbReference type="Proteomes" id="UP000526184">
    <property type="component" value="Unassembled WGS sequence"/>
</dbReference>
<evidence type="ECO:0000259" key="12">
    <source>
        <dbReference type="Pfam" id="PF03895"/>
    </source>
</evidence>
<evidence type="ECO:0000256" key="2">
    <source>
        <dbReference type="ARBA" id="ARBA00004442"/>
    </source>
</evidence>
<dbReference type="InterPro" id="IPR011049">
    <property type="entry name" value="Serralysin-like_metalloprot_C"/>
</dbReference>
<dbReference type="InterPro" id="IPR005594">
    <property type="entry name" value="YadA_C"/>
</dbReference>
<dbReference type="SUPFAM" id="SSF101967">
    <property type="entry name" value="Adhesin YadA, collagen-binding domain"/>
    <property type="match status" value="3"/>
</dbReference>
<sequence length="1145" mass="120851">MNNLNKVVRILKSNLKNKLSITKQTIILFLMMGMLGISEVISDNNKDSLHIGTVANNGRNNILVGDVATPGNYSIIFATKNGGGWHGNGKYKIAFGDGVNADGDVEYGIIFGNVAGHALSGKYKFIFGEAAGFRNNGEYNFAFGKASGRVVNGIYNFAFGNEAGQDIAGGNNISLLQGAGSQTNGHFNMAVGFQAGQITRGNYNYAFGPQSGKNTTGDENIAIGSHAGKDVSGNANYAFGRSAGQNVSGLGNIAFGENAGQNVKGLPNNEILGYSNVAIGKESGRNVISNQSLALGYRTGGHVGYVTWDNASNDFTANPREYVRNSETNPNGNIKSGAEHNTAVGANSGNYIAGQDNVALGEGAGNYIDGPEEGGAGNVGIGRKAGNRIYGNDNIALGANSSNRIKGSNNIGIGTSSSNQESYLIEKENTISMGTSADSIANNAISIGTNAKTFKIDSITIGKDSQNSGEKSIIVGSENTITSDKSGIFGYKNYVSYNPNIHVIGNNNGDFNNQISAQNGGIFGNNNKLPNTAINSRIIGNNNEITINDGFIVGNESKISGSHTVAFGNNINAKESQSVYLGFNSDFNSDSTKSAGNTTYSSYNLTDKNGVVKKTFDFAAPVPVGITTIGSINSERRLQNVAAGLIGPNSTDAINGSQLYALADYVANLENQVNNTSPVKVVDGKNTSVTTGDDKGTTTYSVDVSGDLTEITSISNEGTKISLEDENKVNVNGATITNVSAGKADTDAVNVSQLNELKTQINNNTTTINNIENKISKTELTVDNGKVVNLDDENKDKLVSANTVKDAINNTGFFINSDRTFGENIGSKKTLVKAGEEVKLIAGRNVTISQNGKNFEISVDRHLATEFILIGEDGIIAETVTENGRDIITVKSDKSEIISKKGGEAKTTKNEGLVDGITVVNAINALGNNTISLSGNTGNTDSQNLNKENGITFGIKGKGLVTTEANGNEILIDLTDETKEKINNIEKGAKSASTAANAGVASAVAMANLPQVSNIAGHRHNIAGAYGYYNGEHAFALGLSGLNETGNLVYKASGSLNTKGHIALGAGLGYQFDKLESRRKDMLTLQRNGNINLLDEKVYELDKEVNDLKTSVKYLEMSNKELKEENLKLNNRLEELENIVRKSFK</sequence>
<dbReference type="GO" id="GO:0009986">
    <property type="term" value="C:cell surface"/>
    <property type="evidence" value="ECO:0007669"/>
    <property type="project" value="UniProtKB-SubCell"/>
</dbReference>
<evidence type="ECO:0000313" key="15">
    <source>
        <dbReference type="Proteomes" id="UP000526184"/>
    </source>
</evidence>
<gene>
    <name evidence="14" type="ORF">HP397_06095</name>
</gene>
<keyword evidence="5" id="KW-1134">Transmembrane beta strand</keyword>
<dbReference type="AlphaFoldDB" id="A0A7Z0T7K2"/>
<comment type="subcellular location">
    <subcellularLocation>
        <location evidence="2">Cell outer membrane</location>
    </subcellularLocation>
    <subcellularLocation>
        <location evidence="1">Cell surface</location>
    </subcellularLocation>
</comment>
<dbReference type="InterPro" id="IPR045584">
    <property type="entry name" value="Pilin-like"/>
</dbReference>
<evidence type="ECO:0000256" key="4">
    <source>
        <dbReference type="ARBA" id="ARBA00022448"/>
    </source>
</evidence>
<keyword evidence="6" id="KW-0812">Transmembrane</keyword>
<evidence type="ECO:0000256" key="10">
    <source>
        <dbReference type="ARBA" id="ARBA00023237"/>
    </source>
</evidence>
<keyword evidence="9" id="KW-0472">Membrane</keyword>
<evidence type="ECO:0000256" key="11">
    <source>
        <dbReference type="SAM" id="Coils"/>
    </source>
</evidence>
<feature type="coiled-coil region" evidence="11">
    <location>
        <begin position="1105"/>
        <end position="1142"/>
    </location>
</feature>
<comment type="similarity">
    <text evidence="3">Belongs to the autotransporter-2 (AT-2) (TC 1.B.40) family.</text>
</comment>
<keyword evidence="11" id="KW-0175">Coiled coil</keyword>
<name>A0A7Z0T7K2_9FUSO</name>
<evidence type="ECO:0000256" key="9">
    <source>
        <dbReference type="ARBA" id="ARBA00023136"/>
    </source>
</evidence>
<dbReference type="Gene3D" id="2.150.10.10">
    <property type="entry name" value="Serralysin-like metalloprotease, C-terminal"/>
    <property type="match status" value="3"/>
</dbReference>
<evidence type="ECO:0000256" key="3">
    <source>
        <dbReference type="ARBA" id="ARBA00005848"/>
    </source>
</evidence>
<keyword evidence="8" id="KW-0653">Protein transport</keyword>
<dbReference type="RefSeq" id="WP_180136336.1">
    <property type="nucleotide sequence ID" value="NZ_JABMKT010000039.1"/>
</dbReference>
<keyword evidence="15" id="KW-1185">Reference proteome</keyword>
<evidence type="ECO:0000256" key="1">
    <source>
        <dbReference type="ARBA" id="ARBA00004241"/>
    </source>
</evidence>
<protein>
    <submittedName>
        <fullName evidence="14">YadA-like family protein</fullName>
    </submittedName>
</protein>
<keyword evidence="4" id="KW-0813">Transport</keyword>
<reference evidence="14 15" key="1">
    <citation type="submission" date="2020-05" db="EMBL/GenBank/DDBJ databases">
        <title>Streptobacillus felis strain LHL191014123.</title>
        <authorList>
            <person name="Fawzy A."/>
            <person name="Rau J."/>
            <person name="Risse K."/>
            <person name="Schauerte N."/>
            <person name="Geiger C."/>
            <person name="Blom J."/>
            <person name="Imirzalioglu C."/>
            <person name="Falgenhauer J."/>
            <person name="Bach A."/>
            <person name="Herden C."/>
            <person name="Eisenberg T."/>
        </authorList>
    </citation>
    <scope>NUCLEOTIDE SEQUENCE [LARGE SCALE GENOMIC DNA]</scope>
    <source>
        <strain evidence="14 15">LHL191014123</strain>
    </source>
</reference>
<feature type="domain" description="Trimeric autotransporter adhesin YadA-like C-terminal membrane anchor" evidence="12">
    <location>
        <begin position="1017"/>
        <end position="1072"/>
    </location>
</feature>
<dbReference type="EMBL" id="JABMKT010000039">
    <property type="protein sequence ID" value="NYV28371.1"/>
    <property type="molecule type" value="Genomic_DNA"/>
</dbReference>
<evidence type="ECO:0000259" key="13">
    <source>
        <dbReference type="Pfam" id="PF05662"/>
    </source>
</evidence>
<dbReference type="Pfam" id="PF03895">
    <property type="entry name" value="YadA_anchor"/>
    <property type="match status" value="1"/>
</dbReference>
<keyword evidence="7" id="KW-0732">Signal</keyword>
<dbReference type="InterPro" id="IPR037174">
    <property type="entry name" value="Trimeric_adhesin"/>
</dbReference>
<evidence type="ECO:0000256" key="5">
    <source>
        <dbReference type="ARBA" id="ARBA00022452"/>
    </source>
</evidence>
<dbReference type="InterPro" id="IPR008635">
    <property type="entry name" value="Coiled_stalk_dom"/>
</dbReference>
<evidence type="ECO:0000256" key="6">
    <source>
        <dbReference type="ARBA" id="ARBA00022692"/>
    </source>
</evidence>
<organism evidence="14 15">
    <name type="scientific">Streptobacillus felis</name>
    <dbReference type="NCBI Taxonomy" id="1384509"/>
    <lineage>
        <taxon>Bacteria</taxon>
        <taxon>Fusobacteriati</taxon>
        <taxon>Fusobacteriota</taxon>
        <taxon>Fusobacteriia</taxon>
        <taxon>Fusobacteriales</taxon>
        <taxon>Leptotrichiaceae</taxon>
        <taxon>Streptobacillus</taxon>
    </lineage>
</organism>
<feature type="domain" description="Trimeric autotransporter adhesin YadA-like stalk" evidence="13">
    <location>
        <begin position="637"/>
        <end position="677"/>
    </location>
</feature>
<feature type="domain" description="Trimeric autotransporter adhesin YadA-like stalk" evidence="13">
    <location>
        <begin position="736"/>
        <end position="775"/>
    </location>
</feature>
<evidence type="ECO:0000256" key="8">
    <source>
        <dbReference type="ARBA" id="ARBA00022927"/>
    </source>
</evidence>
<proteinExistence type="inferred from homology"/>
<dbReference type="SUPFAM" id="SSF54523">
    <property type="entry name" value="Pili subunits"/>
    <property type="match status" value="1"/>
</dbReference>
<accession>A0A7Z0T7K2</accession>
<dbReference type="Gene3D" id="3.90.1780.10">
    <property type="entry name" value="Trimeric adhesin"/>
    <property type="match status" value="1"/>
</dbReference>
<keyword evidence="10" id="KW-0998">Cell outer membrane</keyword>
<dbReference type="GO" id="GO:0009279">
    <property type="term" value="C:cell outer membrane"/>
    <property type="evidence" value="ECO:0007669"/>
    <property type="project" value="UniProtKB-SubCell"/>
</dbReference>
<evidence type="ECO:0000313" key="14">
    <source>
        <dbReference type="EMBL" id="NYV28371.1"/>
    </source>
</evidence>